<keyword evidence="1" id="KW-0812">Transmembrane</keyword>
<evidence type="ECO:0000313" key="3">
    <source>
        <dbReference type="Proteomes" id="UP001498398"/>
    </source>
</evidence>
<comment type="caution">
    <text evidence="2">The sequence shown here is derived from an EMBL/GenBank/DDBJ whole genome shotgun (WGS) entry which is preliminary data.</text>
</comment>
<gene>
    <name evidence="2" type="ORF">VKT23_018469</name>
</gene>
<evidence type="ECO:0000313" key="2">
    <source>
        <dbReference type="EMBL" id="KAK7437571.1"/>
    </source>
</evidence>
<keyword evidence="1" id="KW-0472">Membrane</keyword>
<keyword evidence="3" id="KW-1185">Reference proteome</keyword>
<feature type="transmembrane region" description="Helical" evidence="1">
    <location>
        <begin position="58"/>
        <end position="79"/>
    </location>
</feature>
<dbReference type="EMBL" id="JBANRG010000084">
    <property type="protein sequence ID" value="KAK7437571.1"/>
    <property type="molecule type" value="Genomic_DNA"/>
</dbReference>
<proteinExistence type="predicted"/>
<sequence>MPNDILLAISAPSCYYFISGTSAGCQDSSGREFGLQLRFSLAVVSGSVYRNGYWLVDVSHYTLAILVSLFIYASTNVFFGHNGYLDEVVVVGLFSTVRHCLMPAQIEQVCCCVRDDDGKVCHHSAPWNAGRLTGTLGSSVFKPHVAAPLSSAKCGGMFYADFWEDPHP</sequence>
<organism evidence="2 3">
    <name type="scientific">Marasmiellus scandens</name>
    <dbReference type="NCBI Taxonomy" id="2682957"/>
    <lineage>
        <taxon>Eukaryota</taxon>
        <taxon>Fungi</taxon>
        <taxon>Dikarya</taxon>
        <taxon>Basidiomycota</taxon>
        <taxon>Agaricomycotina</taxon>
        <taxon>Agaricomycetes</taxon>
        <taxon>Agaricomycetidae</taxon>
        <taxon>Agaricales</taxon>
        <taxon>Marasmiineae</taxon>
        <taxon>Omphalotaceae</taxon>
        <taxon>Marasmiellus</taxon>
    </lineage>
</organism>
<keyword evidence="1" id="KW-1133">Transmembrane helix</keyword>
<evidence type="ECO:0000256" key="1">
    <source>
        <dbReference type="SAM" id="Phobius"/>
    </source>
</evidence>
<accession>A0ABR1IP59</accession>
<name>A0ABR1IP59_9AGAR</name>
<dbReference type="Proteomes" id="UP001498398">
    <property type="component" value="Unassembled WGS sequence"/>
</dbReference>
<protein>
    <submittedName>
        <fullName evidence="2">Uncharacterized protein</fullName>
    </submittedName>
</protein>
<reference evidence="2 3" key="1">
    <citation type="submission" date="2024-01" db="EMBL/GenBank/DDBJ databases">
        <title>A draft genome for the cacao thread blight pathogen Marasmiellus scandens.</title>
        <authorList>
            <person name="Baruah I.K."/>
            <person name="Leung J."/>
            <person name="Bukari Y."/>
            <person name="Amoako-Attah I."/>
            <person name="Meinhardt L.W."/>
            <person name="Bailey B.A."/>
            <person name="Cohen S.P."/>
        </authorList>
    </citation>
    <scope>NUCLEOTIDE SEQUENCE [LARGE SCALE GENOMIC DNA]</scope>
    <source>
        <strain evidence="2 3">GH-19</strain>
    </source>
</reference>